<sequence length="110" mass="12479">MKKILLIMALFISGCNTVSSLKDSTPIASGNSKKSEQAFVYCVIAEWNKHSYLQPMITQPLPDGHSLQFNDPWRGPVFILDVVSNNEGSSYRLYRSKEIDFYEQAITQCK</sequence>
<reference evidence="1 2" key="1">
    <citation type="submission" date="2016-10" db="EMBL/GenBank/DDBJ databases">
        <authorList>
            <person name="Varghese N."/>
            <person name="Submissions S."/>
        </authorList>
    </citation>
    <scope>NUCLEOTIDE SEQUENCE [LARGE SCALE GENOMIC DNA]</scope>
    <source>
        <strain evidence="1 2">CGMCC 1.6853</strain>
    </source>
</reference>
<evidence type="ECO:0000313" key="2">
    <source>
        <dbReference type="Proteomes" id="UP000183031"/>
    </source>
</evidence>
<name>A0A1G5JDK1_9GAMM</name>
<organism evidence="1 2">
    <name type="scientific">Serratia nematodiphila</name>
    <dbReference type="NCBI Taxonomy" id="458197"/>
    <lineage>
        <taxon>Bacteria</taxon>
        <taxon>Pseudomonadati</taxon>
        <taxon>Pseudomonadota</taxon>
        <taxon>Gammaproteobacteria</taxon>
        <taxon>Enterobacterales</taxon>
        <taxon>Yersiniaceae</taxon>
        <taxon>Serratia</taxon>
    </lineage>
</organism>
<dbReference type="Proteomes" id="UP000183031">
    <property type="component" value="Unassembled WGS sequence"/>
</dbReference>
<dbReference type="EMBL" id="FMUT01000007">
    <property type="protein sequence ID" value="SCY86010.1"/>
    <property type="molecule type" value="Genomic_DNA"/>
</dbReference>
<protein>
    <recommendedName>
        <fullName evidence="3">Lipoprotein</fullName>
    </recommendedName>
</protein>
<comment type="caution">
    <text evidence="1">The sequence shown here is derived from an EMBL/GenBank/DDBJ whole genome shotgun (WGS) entry which is preliminary data.</text>
</comment>
<proteinExistence type="predicted"/>
<accession>A0A1G5JDK1</accession>
<evidence type="ECO:0000313" key="1">
    <source>
        <dbReference type="EMBL" id="SCY86010.1"/>
    </source>
</evidence>
<dbReference type="PROSITE" id="PS51257">
    <property type="entry name" value="PROKAR_LIPOPROTEIN"/>
    <property type="match status" value="1"/>
</dbReference>
<gene>
    <name evidence="1" type="ORF">SAMN02927935_02657</name>
</gene>
<dbReference type="RefSeq" id="WP_033632540.1">
    <property type="nucleotide sequence ID" value="NZ_CBCSIN010000005.1"/>
</dbReference>
<keyword evidence="2" id="KW-1185">Reference proteome</keyword>
<evidence type="ECO:0008006" key="3">
    <source>
        <dbReference type="Google" id="ProtNLM"/>
    </source>
</evidence>